<dbReference type="GO" id="GO:0003723">
    <property type="term" value="F:RNA binding"/>
    <property type="evidence" value="ECO:0007669"/>
    <property type="project" value="UniProtKB-UniRule"/>
</dbReference>
<name>A0A0R2JLW0_9LACO</name>
<dbReference type="PANTHER" id="PTHR22807">
    <property type="entry name" value="NOP2 YEAST -RELATED NOL1/NOP2/FMU SUN DOMAIN-CONTAINING"/>
    <property type="match status" value="1"/>
</dbReference>
<comment type="function">
    <text evidence="1">Specifically methylates the cytosine at position 967 (m5C967) of 16S rRNA.</text>
</comment>
<dbReference type="InterPro" id="IPR054728">
    <property type="entry name" value="RsmB-like_ferredoxin"/>
</dbReference>
<evidence type="ECO:0000256" key="12">
    <source>
        <dbReference type="ARBA" id="ARBA00031088"/>
    </source>
</evidence>
<evidence type="ECO:0000259" key="15">
    <source>
        <dbReference type="PROSITE" id="PS51686"/>
    </source>
</evidence>
<evidence type="ECO:0000256" key="5">
    <source>
        <dbReference type="ARBA" id="ARBA00022490"/>
    </source>
</evidence>
<dbReference type="RefSeq" id="WP_057755105.1">
    <property type="nucleotide sequence ID" value="NZ_JQBP01000003.1"/>
</dbReference>
<feature type="active site" description="Nucleophile" evidence="14">
    <location>
        <position position="392"/>
    </location>
</feature>
<dbReference type="EC" id="2.1.1.176" evidence="4"/>
<evidence type="ECO:0000256" key="1">
    <source>
        <dbReference type="ARBA" id="ARBA00002724"/>
    </source>
</evidence>
<comment type="catalytic activity">
    <reaction evidence="13">
        <text>cytidine(967) in 16S rRNA + S-adenosyl-L-methionine = 5-methylcytidine(967) in 16S rRNA + S-adenosyl-L-homocysteine + H(+)</text>
        <dbReference type="Rhea" id="RHEA:42748"/>
        <dbReference type="Rhea" id="RHEA-COMP:10219"/>
        <dbReference type="Rhea" id="RHEA-COMP:10220"/>
        <dbReference type="ChEBI" id="CHEBI:15378"/>
        <dbReference type="ChEBI" id="CHEBI:57856"/>
        <dbReference type="ChEBI" id="CHEBI:59789"/>
        <dbReference type="ChEBI" id="CHEBI:74483"/>
        <dbReference type="ChEBI" id="CHEBI:82748"/>
        <dbReference type="EC" id="2.1.1.176"/>
    </reaction>
</comment>
<dbReference type="InterPro" id="IPR006027">
    <property type="entry name" value="NusB_RsmB_TIM44"/>
</dbReference>
<evidence type="ECO:0000256" key="9">
    <source>
        <dbReference type="ARBA" id="ARBA00022691"/>
    </source>
</evidence>
<keyword evidence="9 14" id="KW-0949">S-adenosyl-L-methionine</keyword>
<dbReference type="Proteomes" id="UP000051655">
    <property type="component" value="Unassembled WGS sequence"/>
</dbReference>
<keyword evidence="7 14" id="KW-0489">Methyltransferase</keyword>
<feature type="binding site" evidence="14">
    <location>
        <begin position="266"/>
        <end position="272"/>
    </location>
    <ligand>
        <name>S-adenosyl-L-methionine</name>
        <dbReference type="ChEBI" id="CHEBI:59789"/>
    </ligand>
</feature>
<evidence type="ECO:0000256" key="14">
    <source>
        <dbReference type="PROSITE-ProRule" id="PRU01023"/>
    </source>
</evidence>
<dbReference type="InterPro" id="IPR035926">
    <property type="entry name" value="NusB-like_sf"/>
</dbReference>
<dbReference type="PATRIC" id="fig|1616.3.peg.822"/>
<dbReference type="GO" id="GO:0005737">
    <property type="term" value="C:cytoplasm"/>
    <property type="evidence" value="ECO:0007669"/>
    <property type="project" value="UniProtKB-SubCell"/>
</dbReference>
<dbReference type="PROSITE" id="PS51686">
    <property type="entry name" value="SAM_MT_RSMB_NOP"/>
    <property type="match status" value="1"/>
</dbReference>
<dbReference type="EMBL" id="JQBP01000003">
    <property type="protein sequence ID" value="KRN75044.1"/>
    <property type="molecule type" value="Genomic_DNA"/>
</dbReference>
<dbReference type="Gene3D" id="3.30.70.1170">
    <property type="entry name" value="Sun protein, domain 3"/>
    <property type="match status" value="1"/>
</dbReference>
<keyword evidence="10 14" id="KW-0694">RNA-binding</keyword>
<comment type="subcellular location">
    <subcellularLocation>
        <location evidence="2">Cytoplasm</location>
    </subcellularLocation>
</comment>
<accession>A0A0R2JLW0</accession>
<dbReference type="InterPro" id="IPR004573">
    <property type="entry name" value="rRNA_ssu_MeTfrase_B"/>
</dbReference>
<dbReference type="PROSITE" id="PS01153">
    <property type="entry name" value="NOL1_NOP2_SUN"/>
    <property type="match status" value="1"/>
</dbReference>
<dbReference type="OrthoDB" id="9810297at2"/>
<dbReference type="STRING" id="1616.IV73_GL000802"/>
<comment type="caution">
    <text evidence="16">The sequence shown here is derived from an EMBL/GenBank/DDBJ whole genome shotgun (WGS) entry which is preliminary data.</text>
</comment>
<dbReference type="Gene3D" id="3.40.50.150">
    <property type="entry name" value="Vaccinia Virus protein VP39"/>
    <property type="match status" value="1"/>
</dbReference>
<dbReference type="Pfam" id="PF01189">
    <property type="entry name" value="Methyltr_RsmB-F"/>
    <property type="match status" value="1"/>
</dbReference>
<evidence type="ECO:0000313" key="16">
    <source>
        <dbReference type="EMBL" id="KRN75044.1"/>
    </source>
</evidence>
<dbReference type="InterPro" id="IPR049560">
    <property type="entry name" value="MeTrfase_RsmB-F_NOP2_cat"/>
</dbReference>
<feature type="domain" description="SAM-dependent MTase RsmB/NOP-type" evidence="15">
    <location>
        <begin position="177"/>
        <end position="456"/>
    </location>
</feature>
<dbReference type="AlphaFoldDB" id="A0A0R2JLW0"/>
<evidence type="ECO:0000256" key="3">
    <source>
        <dbReference type="ARBA" id="ARBA00007494"/>
    </source>
</evidence>
<dbReference type="InterPro" id="IPR029063">
    <property type="entry name" value="SAM-dependent_MTases_sf"/>
</dbReference>
<dbReference type="Pfam" id="PF22458">
    <property type="entry name" value="RsmF-B_ferredox"/>
    <property type="match status" value="1"/>
</dbReference>
<evidence type="ECO:0000256" key="11">
    <source>
        <dbReference type="ARBA" id="ARBA00030399"/>
    </source>
</evidence>
<dbReference type="PANTHER" id="PTHR22807:SF53">
    <property type="entry name" value="RIBOSOMAL RNA SMALL SUBUNIT METHYLTRANSFERASE B-RELATED"/>
    <property type="match status" value="1"/>
</dbReference>
<reference evidence="16 17" key="1">
    <citation type="journal article" date="2015" name="Genome Announc.">
        <title>Expanding the biotechnology potential of lactobacilli through comparative genomics of 213 strains and associated genera.</title>
        <authorList>
            <person name="Sun Z."/>
            <person name="Harris H.M."/>
            <person name="McCann A."/>
            <person name="Guo C."/>
            <person name="Argimon S."/>
            <person name="Zhang W."/>
            <person name="Yang X."/>
            <person name="Jeffery I.B."/>
            <person name="Cooney J.C."/>
            <person name="Kagawa T.F."/>
            <person name="Liu W."/>
            <person name="Song Y."/>
            <person name="Salvetti E."/>
            <person name="Wrobel A."/>
            <person name="Rasinkangas P."/>
            <person name="Parkhill J."/>
            <person name="Rea M.C."/>
            <person name="O'Sullivan O."/>
            <person name="Ritari J."/>
            <person name="Douillard F.P."/>
            <person name="Paul Ross R."/>
            <person name="Yang R."/>
            <person name="Briner A.E."/>
            <person name="Felis G.E."/>
            <person name="de Vos W.M."/>
            <person name="Barrangou R."/>
            <person name="Klaenhammer T.R."/>
            <person name="Caufield P.W."/>
            <person name="Cui Y."/>
            <person name="Zhang H."/>
            <person name="O'Toole P.W."/>
        </authorList>
    </citation>
    <scope>NUCLEOTIDE SEQUENCE [LARGE SCALE GENOMIC DNA]</scope>
    <source>
        <strain evidence="16 17">DSM 20593</strain>
    </source>
</reference>
<protein>
    <recommendedName>
        <fullName evidence="4">16S rRNA (cytosine(967)-C(5))-methyltransferase</fullName>
        <ecNumber evidence="4">2.1.1.176</ecNumber>
    </recommendedName>
    <alternativeName>
        <fullName evidence="11">16S rRNA m5C967 methyltransferase</fullName>
    </alternativeName>
    <alternativeName>
        <fullName evidence="12">rRNA (cytosine-C(5)-)-methyltransferase RsmB</fullName>
    </alternativeName>
</protein>
<sequence>MSKGKQKIADWEQQNARALAVRTLEQVKNGAYSNLQLNQIIKDSKLDQRDVNLLTTLVYGVIQHRLTLEYWLQPFTKGKADPFVQELLMISLFQMQYLDKVPNHAIFDEAIQIAKRRGHDGIRKYVTGILHAIDRQGVQTMDAIKDPVERLSIETSIPIWIIQQLKQEVGFEKTQSIAMSLNQAPRQTVRVNRAITDPKTAIASLEEEGFIVNPSLVSADALVVEHGHVANSNTALDGLVTVQDEAATLMVPNLQLQPNAHVLDAAAAPGGKTTQIATYLDPKQGGQVEALDIHPHKVRLIQENAQRLHVDAQIMAQQLDARNVDERFADASFDAILVDAPCSGFGLMRRKPEIRYEKQYQDSQNLQKIQLAILEAVAPKLKPQGRLVYGTCTIFEIENDAVVQAFLSEHSDFELVKTKGALTSPAQTSGQTKLTQQIYPDDYGSDGFFIATLRKKQ</sequence>
<dbReference type="GO" id="GO:0006355">
    <property type="term" value="P:regulation of DNA-templated transcription"/>
    <property type="evidence" value="ECO:0007669"/>
    <property type="project" value="InterPro"/>
</dbReference>
<dbReference type="Pfam" id="PF01029">
    <property type="entry name" value="NusB"/>
    <property type="match status" value="1"/>
</dbReference>
<evidence type="ECO:0000256" key="6">
    <source>
        <dbReference type="ARBA" id="ARBA00022552"/>
    </source>
</evidence>
<proteinExistence type="inferred from homology"/>
<dbReference type="PRINTS" id="PR02008">
    <property type="entry name" value="RCMTFAMILY"/>
</dbReference>
<dbReference type="FunFam" id="3.40.50.150:FF:000022">
    <property type="entry name" value="Ribosomal RNA small subunit methyltransferase B"/>
    <property type="match status" value="1"/>
</dbReference>
<evidence type="ECO:0000313" key="17">
    <source>
        <dbReference type="Proteomes" id="UP000051655"/>
    </source>
</evidence>
<gene>
    <name evidence="16" type="ORF">IV73_GL000802</name>
</gene>
<dbReference type="SUPFAM" id="SSF48013">
    <property type="entry name" value="NusB-like"/>
    <property type="match status" value="1"/>
</dbReference>
<evidence type="ECO:0000256" key="4">
    <source>
        <dbReference type="ARBA" id="ARBA00012140"/>
    </source>
</evidence>
<feature type="binding site" evidence="14">
    <location>
        <position position="320"/>
    </location>
    <ligand>
        <name>S-adenosyl-L-methionine</name>
        <dbReference type="ChEBI" id="CHEBI:59789"/>
    </ligand>
</feature>
<dbReference type="NCBIfam" id="TIGR00563">
    <property type="entry name" value="rsmB"/>
    <property type="match status" value="1"/>
</dbReference>
<dbReference type="InterPro" id="IPR018314">
    <property type="entry name" value="RsmB/NOL1/NOP2-like_CS"/>
</dbReference>
<evidence type="ECO:0000256" key="8">
    <source>
        <dbReference type="ARBA" id="ARBA00022679"/>
    </source>
</evidence>
<keyword evidence="17" id="KW-1185">Reference proteome</keyword>
<dbReference type="SUPFAM" id="SSF53335">
    <property type="entry name" value="S-adenosyl-L-methionine-dependent methyltransferases"/>
    <property type="match status" value="1"/>
</dbReference>
<comment type="similarity">
    <text evidence="3 14">Belongs to the class I-like SAM-binding methyltransferase superfamily. RsmB/NOP family.</text>
</comment>
<dbReference type="InterPro" id="IPR001678">
    <property type="entry name" value="MeTrfase_RsmB-F_NOP2_dom"/>
</dbReference>
<evidence type="ECO:0000256" key="13">
    <source>
        <dbReference type="ARBA" id="ARBA00047283"/>
    </source>
</evidence>
<evidence type="ECO:0000256" key="2">
    <source>
        <dbReference type="ARBA" id="ARBA00004496"/>
    </source>
</evidence>
<dbReference type="Gene3D" id="1.10.940.10">
    <property type="entry name" value="NusB-like"/>
    <property type="match status" value="1"/>
</dbReference>
<organism evidence="16 17">
    <name type="scientific">Weissella kandleri</name>
    <dbReference type="NCBI Taxonomy" id="1616"/>
    <lineage>
        <taxon>Bacteria</taxon>
        <taxon>Bacillati</taxon>
        <taxon>Bacillota</taxon>
        <taxon>Bacilli</taxon>
        <taxon>Lactobacillales</taxon>
        <taxon>Lactobacillaceae</taxon>
        <taxon>Weissella</taxon>
    </lineage>
</organism>
<dbReference type="NCBIfam" id="NF011494">
    <property type="entry name" value="PRK14902.1"/>
    <property type="match status" value="1"/>
</dbReference>
<evidence type="ECO:0000256" key="10">
    <source>
        <dbReference type="ARBA" id="ARBA00022884"/>
    </source>
</evidence>
<keyword evidence="6" id="KW-0698">rRNA processing</keyword>
<feature type="binding site" evidence="14">
    <location>
        <position position="339"/>
    </location>
    <ligand>
        <name>S-adenosyl-L-methionine</name>
        <dbReference type="ChEBI" id="CHEBI:59789"/>
    </ligand>
</feature>
<dbReference type="CDD" id="cd02440">
    <property type="entry name" value="AdoMet_MTases"/>
    <property type="match status" value="1"/>
</dbReference>
<evidence type="ECO:0000256" key="7">
    <source>
        <dbReference type="ARBA" id="ARBA00022603"/>
    </source>
</evidence>
<keyword evidence="8 14" id="KW-0808">Transferase</keyword>
<keyword evidence="5" id="KW-0963">Cytoplasm</keyword>
<dbReference type="InterPro" id="IPR023267">
    <property type="entry name" value="RCMT"/>
</dbReference>
<feature type="binding site" evidence="14">
    <location>
        <position position="292"/>
    </location>
    <ligand>
        <name>S-adenosyl-L-methionine</name>
        <dbReference type="ChEBI" id="CHEBI:59789"/>
    </ligand>
</feature>
<dbReference type="GO" id="GO:0008649">
    <property type="term" value="F:rRNA methyltransferase activity"/>
    <property type="evidence" value="ECO:0007669"/>
    <property type="project" value="InterPro"/>
</dbReference>